<dbReference type="AlphaFoldDB" id="A0A8C3IKZ4"/>
<name>A0A8C3IKZ4_CHRPI</name>
<reference evidence="1" key="2">
    <citation type="submission" date="2025-09" db="UniProtKB">
        <authorList>
            <consortium name="Ensembl"/>
        </authorList>
    </citation>
    <scope>IDENTIFICATION</scope>
</reference>
<organism evidence="1 2">
    <name type="scientific">Chrysemys picta bellii</name>
    <name type="common">Western painted turtle</name>
    <name type="synonym">Emys bellii</name>
    <dbReference type="NCBI Taxonomy" id="8478"/>
    <lineage>
        <taxon>Eukaryota</taxon>
        <taxon>Metazoa</taxon>
        <taxon>Chordata</taxon>
        <taxon>Craniata</taxon>
        <taxon>Vertebrata</taxon>
        <taxon>Euteleostomi</taxon>
        <taxon>Archelosauria</taxon>
        <taxon>Testudinata</taxon>
        <taxon>Testudines</taxon>
        <taxon>Cryptodira</taxon>
        <taxon>Durocryptodira</taxon>
        <taxon>Testudinoidea</taxon>
        <taxon>Emydidae</taxon>
        <taxon>Chrysemys</taxon>
    </lineage>
</organism>
<proteinExistence type="predicted"/>
<dbReference type="Ensembl" id="ENSCPBT00000040507.1">
    <property type="protein sequence ID" value="ENSCPBP00000034532.1"/>
    <property type="gene ID" value="ENSCPBG00000024079.1"/>
</dbReference>
<evidence type="ECO:0000313" key="2">
    <source>
        <dbReference type="Proteomes" id="UP000694380"/>
    </source>
</evidence>
<dbReference type="Proteomes" id="UP000694380">
    <property type="component" value="Unplaced"/>
</dbReference>
<accession>A0A8C3IKZ4</accession>
<reference evidence="1" key="1">
    <citation type="submission" date="2025-08" db="UniProtKB">
        <authorList>
            <consortium name="Ensembl"/>
        </authorList>
    </citation>
    <scope>IDENTIFICATION</scope>
</reference>
<evidence type="ECO:0000313" key="1">
    <source>
        <dbReference type="Ensembl" id="ENSCPBP00000034532.1"/>
    </source>
</evidence>
<sequence length="60" mass="6759">IFKNTGVFRKRITGTFLYHGGLGAVAHACNPSYLGGRVWRITQGFWARVRYATSGSRRQN</sequence>
<keyword evidence="2" id="KW-1185">Reference proteome</keyword>
<protein>
    <submittedName>
        <fullName evidence="1">Uncharacterized protein</fullName>
    </submittedName>
</protein>